<comment type="subunit">
    <text evidence="1">Heterohexamer.</text>
</comment>
<keyword evidence="1" id="KW-0143">Chaperone</keyword>
<dbReference type="InterPro" id="IPR035427">
    <property type="entry name" value="Tim10-like_dom_sf"/>
</dbReference>
<dbReference type="Pfam" id="PF02953">
    <property type="entry name" value="zf-Tim10_DDP"/>
    <property type="match status" value="1"/>
</dbReference>
<keyword evidence="1" id="KW-0472">Membrane</keyword>
<comment type="function">
    <text evidence="1">Mitochondrial intermembrane chaperone that participates in the import and insertion of some multi-pass transmembrane proteins into the mitochondrial inner membrane. Also required for the transfer of beta-barrel precursors from the TOM complex to the sorting and assembly machinery (SAM complex) of the outer membrane. Acts as a chaperone-like protein that protects the hydrophobic precursors from aggregation and guide them through the mitochondrial intermembrane space.</text>
</comment>
<evidence type="ECO:0000256" key="1">
    <source>
        <dbReference type="RuleBase" id="RU367043"/>
    </source>
</evidence>
<dbReference type="EMBL" id="HBNR01026258">
    <property type="protein sequence ID" value="CAE4578461.1"/>
    <property type="molecule type" value="Transcribed_RNA"/>
</dbReference>
<keyword evidence="1" id="KW-0999">Mitochondrion inner membrane</keyword>
<name>A0A7S4UFF0_9DINO</name>
<keyword evidence="1" id="KW-0813">Transport</keyword>
<evidence type="ECO:0000313" key="4">
    <source>
        <dbReference type="EMBL" id="CAE4578461.1"/>
    </source>
</evidence>
<sequence length="120" mass="12970">MAQADLGPGHEGTAPAPHPPERPPVAVMDFGGAGGGRGDGLSRQELESLQQSLNAVVLQLLQNQVRKTCFDKCFQNRFPDRMGKNDHICLAKCMDRMYEAHAIVVKAGAEMAQNLASQPE</sequence>
<dbReference type="GO" id="GO:0005743">
    <property type="term" value="C:mitochondrial inner membrane"/>
    <property type="evidence" value="ECO:0007669"/>
    <property type="project" value="UniProtKB-SubCell"/>
</dbReference>
<keyword evidence="1" id="KW-0496">Mitochondrion</keyword>
<keyword evidence="1" id="KW-0811">Translocation</keyword>
<comment type="domain">
    <text evidence="1">The twin CX3C motif contains 4 conserved Cys residues that form 2 disulfide bonds in the mitochondrial intermembrane space.</text>
</comment>
<organism evidence="4">
    <name type="scientific">Alexandrium monilatum</name>
    <dbReference type="NCBI Taxonomy" id="311494"/>
    <lineage>
        <taxon>Eukaryota</taxon>
        <taxon>Sar</taxon>
        <taxon>Alveolata</taxon>
        <taxon>Dinophyceae</taxon>
        <taxon>Gonyaulacales</taxon>
        <taxon>Pyrocystaceae</taxon>
        <taxon>Alexandrium</taxon>
    </lineage>
</organism>
<protein>
    <recommendedName>
        <fullName evidence="1">Mitochondrial import inner membrane translocase subunit</fullName>
    </recommendedName>
</protein>
<dbReference type="AlphaFoldDB" id="A0A7S4UFF0"/>
<feature type="domain" description="Tim10-like" evidence="3">
    <location>
        <begin position="50"/>
        <end position="107"/>
    </location>
</feature>
<dbReference type="SUPFAM" id="SSF144122">
    <property type="entry name" value="Tim10-like"/>
    <property type="match status" value="1"/>
</dbReference>
<proteinExistence type="inferred from homology"/>
<comment type="subcellular location">
    <subcellularLocation>
        <location evidence="1">Mitochondrion inner membrane</location>
        <topology evidence="1">Peripheral membrane protein</topology>
        <orientation evidence="1">Intermembrane side</orientation>
    </subcellularLocation>
</comment>
<gene>
    <name evidence="4" type="ORF">AMON00008_LOCUS17726</name>
</gene>
<keyword evidence="1" id="KW-1015">Disulfide bond</keyword>
<reference evidence="4" key="1">
    <citation type="submission" date="2021-01" db="EMBL/GenBank/DDBJ databases">
        <authorList>
            <person name="Corre E."/>
            <person name="Pelletier E."/>
            <person name="Niang G."/>
            <person name="Scheremetjew M."/>
            <person name="Finn R."/>
            <person name="Kale V."/>
            <person name="Holt S."/>
            <person name="Cochrane G."/>
            <person name="Meng A."/>
            <person name="Brown T."/>
            <person name="Cohen L."/>
        </authorList>
    </citation>
    <scope>NUCLEOTIDE SEQUENCE</scope>
    <source>
        <strain evidence="4">CCMP3105</strain>
    </source>
</reference>
<dbReference type="Gene3D" id="1.10.287.810">
    <property type="entry name" value="Mitochondrial import inner membrane translocase subunit tim13 like domains"/>
    <property type="match status" value="1"/>
</dbReference>
<evidence type="ECO:0000256" key="2">
    <source>
        <dbReference type="SAM" id="MobiDB-lite"/>
    </source>
</evidence>
<comment type="similarity">
    <text evidence="1">Belongs to the small Tim family.</text>
</comment>
<dbReference type="GO" id="GO:0015031">
    <property type="term" value="P:protein transport"/>
    <property type="evidence" value="ECO:0007669"/>
    <property type="project" value="UniProtKB-KW"/>
</dbReference>
<keyword evidence="1" id="KW-0653">Protein transport</keyword>
<evidence type="ECO:0000259" key="3">
    <source>
        <dbReference type="Pfam" id="PF02953"/>
    </source>
</evidence>
<dbReference type="InterPro" id="IPR004217">
    <property type="entry name" value="Tim10-like"/>
</dbReference>
<accession>A0A7S4UFF0</accession>
<feature type="region of interest" description="Disordered" evidence="2">
    <location>
        <begin position="1"/>
        <end position="41"/>
    </location>
</feature>